<keyword evidence="5" id="KW-0326">Glycosidase</keyword>
<evidence type="ECO:0000313" key="7">
    <source>
        <dbReference type="EMBL" id="CAL1264320.1"/>
    </source>
</evidence>
<evidence type="ECO:0000256" key="1">
    <source>
        <dbReference type="ARBA" id="ARBA00001657"/>
    </source>
</evidence>
<evidence type="ECO:0000256" key="3">
    <source>
        <dbReference type="ARBA" id="ARBA00012741"/>
    </source>
</evidence>
<protein>
    <recommendedName>
        <fullName evidence="3">alpha-glucosidase</fullName>
        <ecNumber evidence="3">3.2.1.20</ecNumber>
    </recommendedName>
</protein>
<dbReference type="InterPro" id="IPR045857">
    <property type="entry name" value="O16G_dom_2"/>
</dbReference>
<dbReference type="InterPro" id="IPR017853">
    <property type="entry name" value="GH"/>
</dbReference>
<dbReference type="PANTHER" id="PTHR10357:SF179">
    <property type="entry name" value="NEUTRAL AND BASIC AMINO ACID TRANSPORT PROTEIN RBAT"/>
    <property type="match status" value="1"/>
</dbReference>
<dbReference type="SMART" id="SM00642">
    <property type="entry name" value="Aamy"/>
    <property type="match status" value="1"/>
</dbReference>
<name>A0AAV1Z267_9ARAC</name>
<dbReference type="FunFam" id="3.90.400.10:FF:000001">
    <property type="entry name" value="Maltase A3, isoform A"/>
    <property type="match status" value="1"/>
</dbReference>
<comment type="catalytic activity">
    <reaction evidence="1">
        <text>Hydrolysis of terminal, non-reducing (1-&gt;4)-linked alpha-D-glucose residues with release of alpha-D-glucose.</text>
        <dbReference type="EC" id="3.2.1.20"/>
    </reaction>
</comment>
<comment type="caution">
    <text evidence="7">The sequence shown here is derived from an EMBL/GenBank/DDBJ whole genome shotgun (WGS) entry which is preliminary data.</text>
</comment>
<dbReference type="PANTHER" id="PTHR10357">
    <property type="entry name" value="ALPHA-AMYLASE FAMILY MEMBER"/>
    <property type="match status" value="1"/>
</dbReference>
<evidence type="ECO:0000259" key="6">
    <source>
        <dbReference type="SMART" id="SM00642"/>
    </source>
</evidence>
<dbReference type="SUPFAM" id="SSF51445">
    <property type="entry name" value="(Trans)glycosidases"/>
    <property type="match status" value="1"/>
</dbReference>
<dbReference type="AlphaFoldDB" id="A0AAV1Z267"/>
<evidence type="ECO:0000313" key="8">
    <source>
        <dbReference type="Proteomes" id="UP001497382"/>
    </source>
</evidence>
<dbReference type="Gene3D" id="3.90.400.10">
    <property type="entry name" value="Oligo-1,6-glucosidase, Domain 2"/>
    <property type="match status" value="1"/>
</dbReference>
<dbReference type="GO" id="GO:0005975">
    <property type="term" value="P:carbohydrate metabolic process"/>
    <property type="evidence" value="ECO:0007669"/>
    <property type="project" value="InterPro"/>
</dbReference>
<keyword evidence="8" id="KW-1185">Reference proteome</keyword>
<evidence type="ECO:0000256" key="2">
    <source>
        <dbReference type="ARBA" id="ARBA00008061"/>
    </source>
</evidence>
<dbReference type="Gene3D" id="2.60.40.1180">
    <property type="entry name" value="Golgi alpha-mannosidase II"/>
    <property type="match status" value="1"/>
</dbReference>
<reference evidence="7 8" key="1">
    <citation type="submission" date="2024-04" db="EMBL/GenBank/DDBJ databases">
        <authorList>
            <person name="Rising A."/>
            <person name="Reimegard J."/>
            <person name="Sonavane S."/>
            <person name="Akerstrom W."/>
            <person name="Nylinder S."/>
            <person name="Hedman E."/>
            <person name="Kallberg Y."/>
        </authorList>
    </citation>
    <scope>NUCLEOTIDE SEQUENCE [LARGE SCALE GENOMIC DNA]</scope>
</reference>
<evidence type="ECO:0000256" key="4">
    <source>
        <dbReference type="ARBA" id="ARBA00023180"/>
    </source>
</evidence>
<gene>
    <name evidence="7" type="ORF">LARSCL_LOCUS1967</name>
</gene>
<dbReference type="EC" id="3.2.1.20" evidence="3"/>
<dbReference type="InterPro" id="IPR013780">
    <property type="entry name" value="Glyco_hydro_b"/>
</dbReference>
<comment type="similarity">
    <text evidence="2">Belongs to the glycosyl hydrolase 13 family.</text>
</comment>
<dbReference type="Proteomes" id="UP001497382">
    <property type="component" value="Unassembled WGS sequence"/>
</dbReference>
<evidence type="ECO:0000256" key="5">
    <source>
        <dbReference type="ARBA" id="ARBA00023295"/>
    </source>
</evidence>
<sequence>MSLEWWKKSVIYHIYLPSFKDDNDDGIGDFQGLIHELRYFKALRVSNLMLSPFYPSSMKDNGYDITCFTDVDPMFGTMHDFHLFMLEAQEQDLNIIIDFVANHTSDQHPWFIKSIDKEEPFTDFYIWVDAKPDSTAEEPVPPNNWLSVFGGSAWTWNEQRKQFYYHQFLPEQPDLNYRNPAVRREMEKVLKFWLDKGVDGFRIDAASHIFEDERLLDEPRAKQTKATMDEYGYLNHMYTKGMPETYELLKEWRHILDDYSKRLDKPKIMIIEGMEDIEDVIHYYGTIHEKIAEIPMNFQFYKVTPTSTGINVQEIIDAWLKNMPMGKFPNYVISSHDFPRVASRVDSILASSLQMVILLLPGIPIFYYGDELGMENGVISPEEMKDSFALRTKPSNSRDPMRTPMQWNSDENAGFTNCDKPWLPINSNYRNQNVEVQMGDVFSFLENFKRLVKLRREPSMLLGTFEYALVDEDIFSFTRSIVGAKCYLIIVNMNENAVSVNLTDKVPSLPETACLILTNPCYYEKLLSSRNVLSNYNESSSSSHTQNFIHPAENQISIALNNLNLESHQGMVLSYEI</sequence>
<dbReference type="Pfam" id="PF00128">
    <property type="entry name" value="Alpha-amylase"/>
    <property type="match status" value="1"/>
</dbReference>
<keyword evidence="5" id="KW-0378">Hydrolase</keyword>
<organism evidence="7 8">
    <name type="scientific">Larinioides sclopetarius</name>
    <dbReference type="NCBI Taxonomy" id="280406"/>
    <lineage>
        <taxon>Eukaryota</taxon>
        <taxon>Metazoa</taxon>
        <taxon>Ecdysozoa</taxon>
        <taxon>Arthropoda</taxon>
        <taxon>Chelicerata</taxon>
        <taxon>Arachnida</taxon>
        <taxon>Araneae</taxon>
        <taxon>Araneomorphae</taxon>
        <taxon>Entelegynae</taxon>
        <taxon>Araneoidea</taxon>
        <taxon>Araneidae</taxon>
        <taxon>Larinioides</taxon>
    </lineage>
</organism>
<dbReference type="InterPro" id="IPR006047">
    <property type="entry name" value="GH13_cat_dom"/>
</dbReference>
<dbReference type="GO" id="GO:0004558">
    <property type="term" value="F:alpha-1,4-glucosidase activity"/>
    <property type="evidence" value="ECO:0007669"/>
    <property type="project" value="UniProtKB-EC"/>
</dbReference>
<feature type="domain" description="Glycosyl hydrolase family 13 catalytic" evidence="6">
    <location>
        <begin position="13"/>
        <end position="402"/>
    </location>
</feature>
<keyword evidence="4" id="KW-0325">Glycoprotein</keyword>
<dbReference type="Gene3D" id="3.20.20.80">
    <property type="entry name" value="Glycosidases"/>
    <property type="match status" value="1"/>
</dbReference>
<proteinExistence type="inferred from homology"/>
<dbReference type="EMBL" id="CAXIEN010000013">
    <property type="protein sequence ID" value="CAL1264320.1"/>
    <property type="molecule type" value="Genomic_DNA"/>
</dbReference>
<accession>A0AAV1Z267</accession>